<dbReference type="AlphaFoldDB" id="H1HKL1"/>
<dbReference type="STRING" id="999422.HMPREF9944_00705"/>
<keyword evidence="3" id="KW-1185">Reference proteome</keyword>
<feature type="transmembrane region" description="Helical" evidence="1">
    <location>
        <begin position="59"/>
        <end position="78"/>
    </location>
</feature>
<dbReference type="Pfam" id="PF18940">
    <property type="entry name" value="DUF5687"/>
    <property type="match status" value="1"/>
</dbReference>
<evidence type="ECO:0000256" key="1">
    <source>
        <dbReference type="SAM" id="Phobius"/>
    </source>
</evidence>
<comment type="caution">
    <text evidence="2">The sequence shown here is derived from an EMBL/GenBank/DDBJ whole genome shotgun (WGS) entry which is preliminary data.</text>
</comment>
<dbReference type="OrthoDB" id="1063180at2"/>
<feature type="transmembrane region" description="Helical" evidence="1">
    <location>
        <begin position="327"/>
        <end position="349"/>
    </location>
</feature>
<gene>
    <name evidence="2" type="ORF">HMPREF9944_00705</name>
</gene>
<feature type="transmembrane region" description="Helical" evidence="1">
    <location>
        <begin position="166"/>
        <end position="188"/>
    </location>
</feature>
<dbReference type="PATRIC" id="fig|999422.3.peg.720"/>
<organism evidence="2 3">
    <name type="scientific">Segatella maculosa OT 289</name>
    <dbReference type="NCBI Taxonomy" id="999422"/>
    <lineage>
        <taxon>Bacteria</taxon>
        <taxon>Pseudomonadati</taxon>
        <taxon>Bacteroidota</taxon>
        <taxon>Bacteroidia</taxon>
        <taxon>Bacteroidales</taxon>
        <taxon>Prevotellaceae</taxon>
        <taxon>Segatella</taxon>
    </lineage>
</organism>
<feature type="transmembrane region" description="Helical" evidence="1">
    <location>
        <begin position="396"/>
        <end position="417"/>
    </location>
</feature>
<evidence type="ECO:0000313" key="3">
    <source>
        <dbReference type="Proteomes" id="UP000003167"/>
    </source>
</evidence>
<name>H1HKL1_9BACT</name>
<feature type="transmembrane region" description="Helical" evidence="1">
    <location>
        <begin position="21"/>
        <end position="39"/>
    </location>
</feature>
<dbReference type="EMBL" id="AGEK01000016">
    <property type="protein sequence ID" value="EHO73112.1"/>
    <property type="molecule type" value="Genomic_DNA"/>
</dbReference>
<feature type="transmembrane region" description="Helical" evidence="1">
    <location>
        <begin position="99"/>
        <end position="120"/>
    </location>
</feature>
<proteinExistence type="predicted"/>
<evidence type="ECO:0000313" key="2">
    <source>
        <dbReference type="EMBL" id="EHO73112.1"/>
    </source>
</evidence>
<reference evidence="2 3" key="1">
    <citation type="submission" date="2011-12" db="EMBL/GenBank/DDBJ databases">
        <title>The Genome Sequence of Prevotella maculosa OT 289.</title>
        <authorList>
            <consortium name="The Broad Institute Genome Sequencing Platform"/>
            <person name="Earl A."/>
            <person name="Ward D."/>
            <person name="Feldgarden M."/>
            <person name="Gevers D."/>
            <person name="Izard J."/>
            <person name="Blanton J.M."/>
            <person name="Mathney J."/>
            <person name="Tanner A.C."/>
            <person name="Dewhirst F.E."/>
            <person name="Young S.K."/>
            <person name="Zeng Q."/>
            <person name="Gargeya S."/>
            <person name="Fitzgerald M."/>
            <person name="Haas B."/>
            <person name="Abouelleil A."/>
            <person name="Alvarado L."/>
            <person name="Arachchi H.M."/>
            <person name="Berlin A."/>
            <person name="Chapman S.B."/>
            <person name="Gearin G."/>
            <person name="Goldberg J."/>
            <person name="Griggs A."/>
            <person name="Gujja S."/>
            <person name="Hansen M."/>
            <person name="Heiman D."/>
            <person name="Howarth C."/>
            <person name="Larimer J."/>
            <person name="Lui A."/>
            <person name="MacDonald P.J.P."/>
            <person name="McCowen C."/>
            <person name="Montmayeur A."/>
            <person name="Murphy C."/>
            <person name="Neiman D."/>
            <person name="Pearson M."/>
            <person name="Priest M."/>
            <person name="Roberts A."/>
            <person name="Saif S."/>
            <person name="Shea T."/>
            <person name="Sisk P."/>
            <person name="Stolte C."/>
            <person name="Sykes S."/>
            <person name="Wortman J."/>
            <person name="Nusbaum C."/>
            <person name="Birren B."/>
        </authorList>
    </citation>
    <scope>NUCLEOTIDE SEQUENCE [LARGE SCALE GENOMIC DNA]</scope>
    <source>
        <strain evidence="2 3">OT 289</strain>
    </source>
</reference>
<feature type="transmembrane region" description="Helical" evidence="1">
    <location>
        <begin position="355"/>
        <end position="375"/>
    </location>
</feature>
<feature type="transmembrane region" description="Helical" evidence="1">
    <location>
        <begin position="280"/>
        <end position="306"/>
    </location>
</feature>
<dbReference type="RefSeq" id="WP_008564451.1">
    <property type="nucleotide sequence ID" value="NZ_JH594501.1"/>
</dbReference>
<keyword evidence="1" id="KW-1133">Transmembrane helix</keyword>
<dbReference type="InterPro" id="IPR043742">
    <property type="entry name" value="DUF5687"/>
</dbReference>
<protein>
    <submittedName>
        <fullName evidence="2">Uncharacterized protein</fullName>
    </submittedName>
</protein>
<feature type="transmembrane region" description="Helical" evidence="1">
    <location>
        <begin position="252"/>
        <end position="268"/>
    </location>
</feature>
<keyword evidence="1" id="KW-0812">Transmembrane</keyword>
<sequence>MLKILLQLWWTQKRRTFDWKRMGIFIYMVLCVVVGLVVGHWQGGSNPFEAIRSDNLELIIVPLVVMFSPMELLMKFLLKTDAAGMDDYLRSKPVPQATWNRFLLVLNLLDYLNWFIPIMVFGLSCLLMSAGYALLAFGLSLTLNIADGLLITGLRKAQGWEYKLPLWLMLLFYYCLAIPFMIFFMSWFGPFGSVVAWFLATLGFGATVYAYLCYVKHYNEQRGQQAKAGRIGGSSLFSMEYISLLRSKRLRTGYLTLVVVMTLQAYLQNRTMSDEIGESAMAGIFLLLAVMFSSMMLGQWIFGIEGNFFHGLMTKPVSVYGMLERKFLFFLLLDSITAVLLIPGIFLGYWTTMAWLSTLLLGAGSNVLLLPTCLFSKRIDLFSSAFFNYQGANMGVNVYGFVVLIPVAAYALLAIFIDNALVVYAITAVLGLLLLGTSKGVLRLVAHKFMAKRYKRMEDFMK</sequence>
<feature type="transmembrane region" description="Helical" evidence="1">
    <location>
        <begin position="132"/>
        <end position="154"/>
    </location>
</feature>
<accession>H1HKL1</accession>
<feature type="transmembrane region" description="Helical" evidence="1">
    <location>
        <begin position="423"/>
        <end position="446"/>
    </location>
</feature>
<keyword evidence="1" id="KW-0472">Membrane</keyword>
<feature type="transmembrane region" description="Helical" evidence="1">
    <location>
        <begin position="194"/>
        <end position="214"/>
    </location>
</feature>
<dbReference type="Proteomes" id="UP000003167">
    <property type="component" value="Unassembled WGS sequence"/>
</dbReference>
<dbReference type="HOGENOM" id="CLU_591680_0_0_10"/>